<dbReference type="EMBL" id="JAFEUM010000014">
    <property type="protein sequence ID" value="MBM7038626.1"/>
    <property type="molecule type" value="Genomic_DNA"/>
</dbReference>
<accession>A0ABS2HRV5</accession>
<dbReference type="NCBIfam" id="NF003818">
    <property type="entry name" value="PRK05409.1"/>
    <property type="match status" value="1"/>
</dbReference>
<dbReference type="Proteomes" id="UP000809621">
    <property type="component" value="Unassembled WGS sequence"/>
</dbReference>
<dbReference type="Pfam" id="PF05114">
    <property type="entry name" value="MbnB_TglH_ChrH"/>
    <property type="match status" value="1"/>
</dbReference>
<comment type="caution">
    <text evidence="2">The sequence shown here is derived from an EMBL/GenBank/DDBJ whole genome shotgun (WGS) entry which is preliminary data.</text>
</comment>
<evidence type="ECO:0000313" key="3">
    <source>
        <dbReference type="Proteomes" id="UP000809621"/>
    </source>
</evidence>
<evidence type="ECO:0000256" key="1">
    <source>
        <dbReference type="SAM" id="MobiDB-lite"/>
    </source>
</evidence>
<dbReference type="Gene3D" id="3.20.20.150">
    <property type="entry name" value="Divalent-metal-dependent TIM barrel enzymes"/>
    <property type="match status" value="1"/>
</dbReference>
<feature type="region of interest" description="Disordered" evidence="1">
    <location>
        <begin position="1"/>
        <end position="26"/>
    </location>
</feature>
<dbReference type="InterPro" id="IPR007801">
    <property type="entry name" value="MbnB/TglH/ChrH"/>
</dbReference>
<evidence type="ECO:0000313" key="2">
    <source>
        <dbReference type="EMBL" id="MBM7038626.1"/>
    </source>
</evidence>
<dbReference type="InterPro" id="IPR036237">
    <property type="entry name" value="Xyl_isomerase-like_sf"/>
</dbReference>
<dbReference type="SUPFAM" id="SSF51658">
    <property type="entry name" value="Xylose isomerase-like"/>
    <property type="match status" value="1"/>
</dbReference>
<sequence>MTTHLHTSHSKQTSTPSLNTVVSRETNSPEFTLSQVNAIGIGLRAAHHSTVETRLANSDLDELGWLEIHSENYLNPRSELSISLNRIADQIPISCHGVGLSLGSVEEPHPDHLRQLVALEQRIQPVLISDHLSWSQSGGVHYNDLLPLPYTEEALDVFCRNVDIVQNALGRSLLIENPSSYLRFAHSAIPEWEFLNEVHARTGCRLLLDLNNVHVSAFNHGFSSTDYINSVNNSAVDEIHLAGFTKKRLPQGEIWIDTHNQPVSDEVWSLYACWLESNGLRPTLIEWDTDLPKLDVLLAEANKASDLICQSLTNSEALSPSLA</sequence>
<dbReference type="PANTHER" id="PTHR42194">
    <property type="entry name" value="UPF0276 PROTEIN HI_1600"/>
    <property type="match status" value="1"/>
</dbReference>
<dbReference type="RefSeq" id="WP_205160057.1">
    <property type="nucleotide sequence ID" value="NZ_JAFEUM010000014.1"/>
</dbReference>
<keyword evidence="3" id="KW-1185">Reference proteome</keyword>
<proteinExistence type="predicted"/>
<protein>
    <submittedName>
        <fullName evidence="2">DUF692 domain-containing protein</fullName>
    </submittedName>
</protein>
<reference evidence="2 3" key="1">
    <citation type="submission" date="2021-02" db="EMBL/GenBank/DDBJ databases">
        <authorList>
            <person name="Park J.-S."/>
        </authorList>
    </citation>
    <scope>NUCLEOTIDE SEQUENCE [LARGE SCALE GENOMIC DNA]</scope>
    <source>
        <strain evidence="2 3">188UL20-2</strain>
    </source>
</reference>
<organism evidence="2 3">
    <name type="scientific">Vibrio ulleungensis</name>
    <dbReference type="NCBI Taxonomy" id="2807619"/>
    <lineage>
        <taxon>Bacteria</taxon>
        <taxon>Pseudomonadati</taxon>
        <taxon>Pseudomonadota</taxon>
        <taxon>Gammaproteobacteria</taxon>
        <taxon>Vibrionales</taxon>
        <taxon>Vibrionaceae</taxon>
        <taxon>Vibrio</taxon>
    </lineage>
</organism>
<gene>
    <name evidence="2" type="ORF">JQC93_19805</name>
</gene>
<dbReference type="PANTHER" id="PTHR42194:SF1">
    <property type="entry name" value="UPF0276 PROTEIN HI_1600"/>
    <property type="match status" value="1"/>
</dbReference>
<name>A0ABS2HRV5_9VIBR</name>